<gene>
    <name evidence="2" type="ORF">N7458_005277</name>
</gene>
<evidence type="ECO:0000256" key="1">
    <source>
        <dbReference type="SAM" id="MobiDB-lite"/>
    </source>
</evidence>
<proteinExistence type="predicted"/>
<protein>
    <submittedName>
        <fullName evidence="2">Uncharacterized protein</fullName>
    </submittedName>
</protein>
<dbReference type="AlphaFoldDB" id="A0AAD6C7Q0"/>
<evidence type="ECO:0000313" key="3">
    <source>
        <dbReference type="Proteomes" id="UP001213681"/>
    </source>
</evidence>
<accession>A0AAD6C7Q0</accession>
<keyword evidence="3" id="KW-1185">Reference proteome</keyword>
<dbReference type="GeneID" id="81598902"/>
<reference evidence="2" key="1">
    <citation type="submission" date="2022-12" db="EMBL/GenBank/DDBJ databases">
        <authorList>
            <person name="Petersen C."/>
        </authorList>
    </citation>
    <scope>NUCLEOTIDE SEQUENCE</scope>
    <source>
        <strain evidence="2">IBT 16125</strain>
    </source>
</reference>
<feature type="region of interest" description="Disordered" evidence="1">
    <location>
        <begin position="1"/>
        <end position="31"/>
    </location>
</feature>
<reference evidence="2" key="2">
    <citation type="journal article" date="2023" name="IMA Fungus">
        <title>Comparative genomic study of the Penicillium genus elucidates a diverse pangenome and 15 lateral gene transfer events.</title>
        <authorList>
            <person name="Petersen C."/>
            <person name="Sorensen T."/>
            <person name="Nielsen M.R."/>
            <person name="Sondergaard T.E."/>
            <person name="Sorensen J.L."/>
            <person name="Fitzpatrick D.A."/>
            <person name="Frisvad J.C."/>
            <person name="Nielsen K.L."/>
        </authorList>
    </citation>
    <scope>NUCLEOTIDE SEQUENCE</scope>
    <source>
        <strain evidence="2">IBT 16125</strain>
    </source>
</reference>
<evidence type="ECO:0000313" key="2">
    <source>
        <dbReference type="EMBL" id="KAJ5454321.1"/>
    </source>
</evidence>
<name>A0AAD6C7Q0_9EURO</name>
<organism evidence="2 3">
    <name type="scientific">Penicillium daleae</name>
    <dbReference type="NCBI Taxonomy" id="63821"/>
    <lineage>
        <taxon>Eukaryota</taxon>
        <taxon>Fungi</taxon>
        <taxon>Dikarya</taxon>
        <taxon>Ascomycota</taxon>
        <taxon>Pezizomycotina</taxon>
        <taxon>Eurotiomycetes</taxon>
        <taxon>Eurotiomycetidae</taxon>
        <taxon>Eurotiales</taxon>
        <taxon>Aspergillaceae</taxon>
        <taxon>Penicillium</taxon>
    </lineage>
</organism>
<comment type="caution">
    <text evidence="2">The sequence shown here is derived from an EMBL/GenBank/DDBJ whole genome shotgun (WGS) entry which is preliminary data.</text>
</comment>
<dbReference type="EMBL" id="JAPVEA010000005">
    <property type="protein sequence ID" value="KAJ5454321.1"/>
    <property type="molecule type" value="Genomic_DNA"/>
</dbReference>
<dbReference type="RefSeq" id="XP_056767277.1">
    <property type="nucleotide sequence ID" value="XM_056908659.1"/>
</dbReference>
<dbReference type="Proteomes" id="UP001213681">
    <property type="component" value="Unassembled WGS sequence"/>
</dbReference>
<feature type="compositionally biased region" description="Basic and acidic residues" evidence="1">
    <location>
        <begin position="1"/>
        <end position="10"/>
    </location>
</feature>
<sequence length="212" mass="24481">MSSYNPHDDSIGPFDVDPNQKPPSKVPGRTPSLFPMTIQQFQASRADFVAKLKDWREGTSGKTPPQMAEILEYMADDIDHFKTAMIPNVTRACFTTKCDYIKHEVLRLIERLKGSTELGLETEEYMAYLGSAIRRLALEDDDDVEAVNETFRFVRIHERHVWDMPEFGFTKEAEALRTRLWTVYINLNYSRAGCGCFQCKMVWDKKAPKQED</sequence>